<dbReference type="PANTHER" id="PTHR40055">
    <property type="entry name" value="TRANSCRIPTIONAL REGULATOR YGIV-RELATED"/>
    <property type="match status" value="1"/>
</dbReference>
<organism evidence="2 3">
    <name type="scientific">Ornithinibacillus bavariensis</name>
    <dbReference type="NCBI Taxonomy" id="545502"/>
    <lineage>
        <taxon>Bacteria</taxon>
        <taxon>Bacillati</taxon>
        <taxon>Bacillota</taxon>
        <taxon>Bacilli</taxon>
        <taxon>Bacillales</taxon>
        <taxon>Bacillaceae</taxon>
        <taxon>Ornithinibacillus</taxon>
    </lineage>
</organism>
<gene>
    <name evidence="2" type="ORF">J43TS3_10880</name>
</gene>
<dbReference type="InterPro" id="IPR029442">
    <property type="entry name" value="GyrI-like"/>
</dbReference>
<dbReference type="EMBL" id="BORP01000001">
    <property type="protein sequence ID" value="GIO26477.1"/>
    <property type="molecule type" value="Genomic_DNA"/>
</dbReference>
<name>A0A919X5V6_9BACI</name>
<dbReference type="Gene3D" id="3.20.80.10">
    <property type="entry name" value="Regulatory factor, effector binding domain"/>
    <property type="match status" value="1"/>
</dbReference>
<dbReference type="InterPro" id="IPR050908">
    <property type="entry name" value="SmbC-like"/>
</dbReference>
<dbReference type="InterPro" id="IPR011256">
    <property type="entry name" value="Reg_factor_effector_dom_sf"/>
</dbReference>
<evidence type="ECO:0000313" key="3">
    <source>
        <dbReference type="Proteomes" id="UP000676917"/>
    </source>
</evidence>
<proteinExistence type="predicted"/>
<dbReference type="SUPFAM" id="SSF55136">
    <property type="entry name" value="Probable bacterial effector-binding domain"/>
    <property type="match status" value="1"/>
</dbReference>
<protein>
    <submittedName>
        <fullName evidence="2">DNA gyrase inhibitor</fullName>
    </submittedName>
</protein>
<dbReference type="Proteomes" id="UP000676917">
    <property type="component" value="Unassembled WGS sequence"/>
</dbReference>
<dbReference type="AlphaFoldDB" id="A0A919X5V6"/>
<dbReference type="InterPro" id="IPR010499">
    <property type="entry name" value="AraC_E-bd"/>
</dbReference>
<feature type="domain" description="AraC effector-binding" evidence="1">
    <location>
        <begin position="1"/>
        <end position="148"/>
    </location>
</feature>
<evidence type="ECO:0000313" key="2">
    <source>
        <dbReference type="EMBL" id="GIO26477.1"/>
    </source>
</evidence>
<dbReference type="Pfam" id="PF06445">
    <property type="entry name" value="GyrI-like"/>
    <property type="match status" value="1"/>
</dbReference>
<dbReference type="SMART" id="SM00871">
    <property type="entry name" value="AraC_E_bind"/>
    <property type="match status" value="1"/>
</dbReference>
<dbReference type="RefSeq" id="WP_212919931.1">
    <property type="nucleotide sequence ID" value="NZ_BORP01000001.1"/>
</dbReference>
<keyword evidence="3" id="KW-1185">Reference proteome</keyword>
<accession>A0A919X5V6</accession>
<evidence type="ECO:0000259" key="1">
    <source>
        <dbReference type="SMART" id="SM00871"/>
    </source>
</evidence>
<reference evidence="2" key="1">
    <citation type="submission" date="2021-03" db="EMBL/GenBank/DDBJ databases">
        <title>Antimicrobial resistance genes in bacteria isolated from Japanese honey, and their potential for conferring macrolide and lincosamide resistance in the American foulbrood pathogen Paenibacillus larvae.</title>
        <authorList>
            <person name="Okamoto M."/>
            <person name="Kumagai M."/>
            <person name="Kanamori H."/>
            <person name="Takamatsu D."/>
        </authorList>
    </citation>
    <scope>NUCLEOTIDE SEQUENCE</scope>
    <source>
        <strain evidence="2">J43TS3</strain>
    </source>
</reference>
<sequence length="149" mass="17065">MKFREEVIPNHRIAYMRRVGPYGPANSEVMEPLKKWAKEKGLFKSAAILAISQDDPKTTKPEHCRFDACIVLPDNYQLDDSIDEGELSGGKYLIFEVEHTDKAIQEAYTKIFPILFSNGYQLENKPIIERYIAEVTDNPFSEICVPIKP</sequence>
<dbReference type="PANTHER" id="PTHR40055:SF1">
    <property type="entry name" value="TRANSCRIPTIONAL REGULATOR YGIV-RELATED"/>
    <property type="match status" value="1"/>
</dbReference>
<comment type="caution">
    <text evidence="2">The sequence shown here is derived from an EMBL/GenBank/DDBJ whole genome shotgun (WGS) entry which is preliminary data.</text>
</comment>